<dbReference type="GO" id="GO:0032259">
    <property type="term" value="P:methylation"/>
    <property type="evidence" value="ECO:0007669"/>
    <property type="project" value="UniProtKB-KW"/>
</dbReference>
<name>A0A5J5CQK4_9PERO</name>
<keyword evidence="8" id="KW-1185">Reference proteome</keyword>
<feature type="transmembrane region" description="Helical" evidence="5">
    <location>
        <begin position="42"/>
        <end position="61"/>
    </location>
</feature>
<dbReference type="GO" id="GO:0047150">
    <property type="term" value="F:betaine-homocysteine S-methyltransferase activity"/>
    <property type="evidence" value="ECO:0007669"/>
    <property type="project" value="TreeGrafter"/>
</dbReference>
<evidence type="ECO:0000256" key="2">
    <source>
        <dbReference type="ARBA" id="ARBA00022679"/>
    </source>
</evidence>
<keyword evidence="2" id="KW-0808">Transferase</keyword>
<feature type="domain" description="Hcy-binding" evidence="6">
    <location>
        <begin position="57"/>
        <end position="161"/>
    </location>
</feature>
<dbReference type="Proteomes" id="UP000327493">
    <property type="component" value="Chromosome 16"/>
</dbReference>
<feature type="region of interest" description="Disordered" evidence="4">
    <location>
        <begin position="213"/>
        <end position="235"/>
    </location>
</feature>
<dbReference type="InterPro" id="IPR051524">
    <property type="entry name" value="BHMT"/>
</dbReference>
<gene>
    <name evidence="7" type="ORF">FQN60_008117</name>
</gene>
<protein>
    <recommendedName>
        <fullName evidence="6">Hcy-binding domain-containing protein</fullName>
    </recommendedName>
</protein>
<evidence type="ECO:0000313" key="7">
    <source>
        <dbReference type="EMBL" id="KAA8584332.1"/>
    </source>
</evidence>
<evidence type="ECO:0000256" key="5">
    <source>
        <dbReference type="SAM" id="Phobius"/>
    </source>
</evidence>
<proteinExistence type="predicted"/>
<dbReference type="EMBL" id="VOFY01000016">
    <property type="protein sequence ID" value="KAA8584332.1"/>
    <property type="molecule type" value="Genomic_DNA"/>
</dbReference>
<keyword evidence="5" id="KW-0812">Transmembrane</keyword>
<dbReference type="SUPFAM" id="SSF82282">
    <property type="entry name" value="Homocysteine S-methyltransferase"/>
    <property type="match status" value="1"/>
</dbReference>
<sequence>MWIWNLTLPPSSGRMKRHRARQNYTTAESNTKAASMFTWLDCHFFVMTFACLLFVGAQIVGVNCHFDPETCVKTVKMMKAGVEKAGLSAHYMTQPLAYHTPDCNCQGFIDLPEFPFSLEPRILTRWDMQKYAREAYNAGIHYIGGCCGFEPYHTRALAEELAPERGFLPAGSAKHGNWGSGLEMHTKPWVRARARRDYWEKLKPASGRPFCPSMSKPDGWGVTKGHADLMQQKEATSQEQLKALFAKANQSQ</sequence>
<dbReference type="AlphaFoldDB" id="A0A5J5CQK4"/>
<dbReference type="PANTHER" id="PTHR46120:SF1">
    <property type="entry name" value="HCY-BINDING DOMAIN-CONTAINING PROTEIN"/>
    <property type="match status" value="1"/>
</dbReference>
<organism evidence="7 8">
    <name type="scientific">Etheostoma spectabile</name>
    <name type="common">orangethroat darter</name>
    <dbReference type="NCBI Taxonomy" id="54343"/>
    <lineage>
        <taxon>Eukaryota</taxon>
        <taxon>Metazoa</taxon>
        <taxon>Chordata</taxon>
        <taxon>Craniata</taxon>
        <taxon>Vertebrata</taxon>
        <taxon>Euteleostomi</taxon>
        <taxon>Actinopterygii</taxon>
        <taxon>Neopterygii</taxon>
        <taxon>Teleostei</taxon>
        <taxon>Neoteleostei</taxon>
        <taxon>Acanthomorphata</taxon>
        <taxon>Eupercaria</taxon>
        <taxon>Perciformes</taxon>
        <taxon>Percoidei</taxon>
        <taxon>Percidae</taxon>
        <taxon>Etheostomatinae</taxon>
        <taxon>Etheostoma</taxon>
    </lineage>
</organism>
<evidence type="ECO:0000313" key="8">
    <source>
        <dbReference type="Proteomes" id="UP000327493"/>
    </source>
</evidence>
<comment type="caution">
    <text evidence="7">The sequence shown here is derived from an EMBL/GenBank/DDBJ whole genome shotgun (WGS) entry which is preliminary data.</text>
</comment>
<dbReference type="InterPro" id="IPR036589">
    <property type="entry name" value="HCY_dom_sf"/>
</dbReference>
<dbReference type="Gene3D" id="3.20.20.330">
    <property type="entry name" value="Homocysteine-binding-like domain"/>
    <property type="match status" value="1"/>
</dbReference>
<dbReference type="GO" id="GO:0005829">
    <property type="term" value="C:cytosol"/>
    <property type="evidence" value="ECO:0007669"/>
    <property type="project" value="TreeGrafter"/>
</dbReference>
<dbReference type="InterPro" id="IPR003726">
    <property type="entry name" value="HCY_dom"/>
</dbReference>
<keyword evidence="5" id="KW-1133">Transmembrane helix</keyword>
<accession>A0A5J5CQK4</accession>
<dbReference type="GO" id="GO:0071267">
    <property type="term" value="P:L-methionine salvage"/>
    <property type="evidence" value="ECO:0007669"/>
    <property type="project" value="TreeGrafter"/>
</dbReference>
<reference evidence="7 8" key="1">
    <citation type="submission" date="2019-08" db="EMBL/GenBank/DDBJ databases">
        <title>A chromosome-level genome assembly, high-density linkage maps, and genome scans reveal the genomic architecture of hybrid incompatibilities underlying speciation via character displacement in darters (Percidae: Etheostominae).</title>
        <authorList>
            <person name="Moran R.L."/>
            <person name="Catchen J.M."/>
            <person name="Fuller R.C."/>
        </authorList>
    </citation>
    <scope>NUCLEOTIDE SEQUENCE [LARGE SCALE GENOMIC DNA]</scope>
    <source>
        <strain evidence="7">EspeVRDwgs_2016</strain>
        <tissue evidence="7">Muscle</tissue>
    </source>
</reference>
<keyword evidence="1" id="KW-0489">Methyltransferase</keyword>
<evidence type="ECO:0000259" key="6">
    <source>
        <dbReference type="Pfam" id="PF02574"/>
    </source>
</evidence>
<dbReference type="PANTHER" id="PTHR46120">
    <property type="entry name" value="BETAINE--HOMOCYSTEINE S-METHYLTRANSFERASE 1"/>
    <property type="match status" value="1"/>
</dbReference>
<dbReference type="Pfam" id="PF02574">
    <property type="entry name" value="S-methyl_trans"/>
    <property type="match status" value="1"/>
</dbReference>
<comment type="pathway">
    <text evidence="3">Amino-acid biosynthesis; L-methionine biosynthesis via de novo pathway.</text>
</comment>
<evidence type="ECO:0000256" key="4">
    <source>
        <dbReference type="SAM" id="MobiDB-lite"/>
    </source>
</evidence>
<evidence type="ECO:0000256" key="1">
    <source>
        <dbReference type="ARBA" id="ARBA00022603"/>
    </source>
</evidence>
<evidence type="ECO:0000256" key="3">
    <source>
        <dbReference type="ARBA" id="ARBA00034478"/>
    </source>
</evidence>
<keyword evidence="5" id="KW-0472">Membrane</keyword>